<feature type="compositionally biased region" description="Basic and acidic residues" evidence="2">
    <location>
        <begin position="1"/>
        <end position="15"/>
    </location>
</feature>
<feature type="region of interest" description="Disordered" evidence="2">
    <location>
        <begin position="333"/>
        <end position="364"/>
    </location>
</feature>
<feature type="compositionally biased region" description="Basic and acidic residues" evidence="2">
    <location>
        <begin position="62"/>
        <end position="76"/>
    </location>
</feature>
<feature type="region of interest" description="Disordered" evidence="2">
    <location>
        <begin position="792"/>
        <end position="826"/>
    </location>
</feature>
<evidence type="ECO:0000256" key="1">
    <source>
        <dbReference type="SAM" id="Coils"/>
    </source>
</evidence>
<dbReference type="PANTHER" id="PTHR35707:SF1">
    <property type="entry name" value="SPC7 KINETOCHORE PROTEIN DOMAIN-CONTAINING PROTEIN"/>
    <property type="match status" value="1"/>
</dbReference>
<reference evidence="5" key="1">
    <citation type="journal article" date="2020" name="Nat. Genet.">
        <title>Genomic diversifications of five Gossypium allopolyploid species and their impact on cotton improvement.</title>
        <authorList>
            <person name="Chen Z.J."/>
            <person name="Sreedasyam A."/>
            <person name="Ando A."/>
            <person name="Song Q."/>
            <person name="De Santiago L.M."/>
            <person name="Hulse-Kemp A.M."/>
            <person name="Ding M."/>
            <person name="Ye W."/>
            <person name="Kirkbride R.C."/>
            <person name="Jenkins J."/>
            <person name="Plott C."/>
            <person name="Lovell J."/>
            <person name="Lin Y.M."/>
            <person name="Vaughn R."/>
            <person name="Liu B."/>
            <person name="Simpson S."/>
            <person name="Scheffler B.E."/>
            <person name="Wen L."/>
            <person name="Saski C.A."/>
            <person name="Grover C.E."/>
            <person name="Hu G."/>
            <person name="Conover J.L."/>
            <person name="Carlson J.W."/>
            <person name="Shu S."/>
            <person name="Boston L.B."/>
            <person name="Williams M."/>
            <person name="Peterson D.G."/>
            <person name="McGee K."/>
            <person name="Jones D.C."/>
            <person name="Wendel J.F."/>
            <person name="Stelly D.M."/>
            <person name="Grimwood J."/>
            <person name="Schmutz J."/>
        </authorList>
    </citation>
    <scope>NUCLEOTIDE SEQUENCE [LARGE SCALE GENOMIC DNA]</scope>
    <source>
        <strain evidence="5">cv. 3-79</strain>
    </source>
</reference>
<feature type="compositionally biased region" description="Polar residues" evidence="2">
    <location>
        <begin position="739"/>
        <end position="749"/>
    </location>
</feature>
<sequence>MASKFPDEPPRDTQGTDKGSIALREKRSRRVSFADREITSIHIFKRDDEYETPPDSTPKQASETEKEVTELFRDLVDSDDSTSGGDDEDDNDDVMSAGKLFLRPIDTPSPGGSSTVGSATSNDEDNFFGPVSANFIRSGRLSDSAASDDNHDITMDSTTFSMHFRSIARSESGDFDTSTGVPLPSEEKTPFQARTSSDLESSMVLTKVGKLKSPLAVPINGGSNDMSIVGESMHRYDYGRLSPALEALLAKGSEFNAIPASGSVRPKLLTSAVSHGNGNDCTEPLHFGDSELCTRNNNDISGKGTSIAHNSPVEATSDTTTTLAAKILRDCSSNSKDSPVADDFVDHQTPKQLNKGDNENSEVQSGTRVLNLESIAITNGTPVNRSSEAFQLELVRHFENGNQLPTIDGLNENFPQLHGSPLAGSIHSLSAKRQQILLDTTNSPRRMLFVTPSPKQSGSVLSKGSINEGGTVASILKSNSELKIPELSSCASAFSDGGPKSKLGSSKSLTSRALSFNTIMEEMNEDLQCQQENAFTNNGEEKLSGVGLKQGEKDCSGLGTPKNVSSLSQDGETTGLAKDEYNDKSTEIMAKITSPSKFTHSGKKATNHSLTPVDSADAALVASTFNSSPKDIAREISKDKRDTDTLYKLVSPLVNRLTEKLSSSTGHKDSLFGSLKLHNEDNIAIISRQECNSVETVPSSNNLTAKAENRTPPSAPLVDCLINTSAVKVVDERESNGFDLQNTFSTSMNFPEGPIRKLQSGGPGKNTQTAVERTQSSEHFIEEQMQASVYASPDAHARKNERSPQKSPFRKKQTQSPTSKDPSLCPCRKEMHNALHGDNMQLSVAKDVVSLNCSPNVHRIDDCLRRSNPSPVQDIQNISKRKRTSEEVVCVDVQHSDNNIQMQHGLKFCKVGEKNMDHTSEYSYGSIIENERIEGVKILMNQTDISLKLSADTNQLLSPCFDKLNIKMINKLEDKLLHQQKVNILELLCSEIQSQLCSQSYNESCNILHKRVAETRQLLYRIVYGKAKMQLMHVKRERLLKQVELLRTGVRKSQMLKLNCAKHHSVSAENDTKLGDNSCSVTFLDNLEGAGGKVSTMKREVEALEKKIKNLTKSFHIYCKINGEQSSSGTIELVNDHLKKRTCCRFIRQDIQLWEVDNLQNRNGHHNIVLNYRGFISQSLTLNTGRGSSIFVANKLNDMNISKNFPNMDACFAFRSVFNHEPTKKYVGPKSLAQETQLSSWICSLLSLILTVV</sequence>
<evidence type="ECO:0000313" key="4">
    <source>
        <dbReference type="EMBL" id="KAB2003885.1"/>
    </source>
</evidence>
<feature type="coiled-coil region" evidence="1">
    <location>
        <begin position="1087"/>
        <end position="1114"/>
    </location>
</feature>
<feature type="compositionally biased region" description="Acidic residues" evidence="2">
    <location>
        <begin position="77"/>
        <end position="93"/>
    </location>
</feature>
<evidence type="ECO:0000256" key="2">
    <source>
        <dbReference type="SAM" id="MobiDB-lite"/>
    </source>
</evidence>
<feature type="compositionally biased region" description="Basic and acidic residues" evidence="2">
    <location>
        <begin position="344"/>
        <end position="358"/>
    </location>
</feature>
<dbReference type="OrthoDB" id="1929367at2759"/>
<protein>
    <recommendedName>
        <fullName evidence="3">Knl1 C-terminal RWD domain-containing protein</fullName>
    </recommendedName>
</protein>
<feature type="compositionally biased region" description="Polar residues" evidence="2">
    <location>
        <begin position="765"/>
        <end position="774"/>
    </location>
</feature>
<dbReference type="AlphaFoldDB" id="A0A5J5PBD7"/>
<feature type="domain" description="Knl1 C-terminal RWD" evidence="3">
    <location>
        <begin position="1097"/>
        <end position="1244"/>
    </location>
</feature>
<feature type="compositionally biased region" description="Basic and acidic residues" evidence="2">
    <location>
        <begin position="795"/>
        <end position="804"/>
    </location>
</feature>
<feature type="region of interest" description="Disordered" evidence="2">
    <location>
        <begin position="739"/>
        <end position="774"/>
    </location>
</feature>
<keyword evidence="5" id="KW-1185">Reference proteome</keyword>
<organism evidence="4 5">
    <name type="scientific">Gossypium barbadense</name>
    <name type="common">Sea Island cotton</name>
    <name type="synonym">Hibiscus barbadensis</name>
    <dbReference type="NCBI Taxonomy" id="3634"/>
    <lineage>
        <taxon>Eukaryota</taxon>
        <taxon>Viridiplantae</taxon>
        <taxon>Streptophyta</taxon>
        <taxon>Embryophyta</taxon>
        <taxon>Tracheophyta</taxon>
        <taxon>Spermatophyta</taxon>
        <taxon>Magnoliopsida</taxon>
        <taxon>eudicotyledons</taxon>
        <taxon>Gunneridae</taxon>
        <taxon>Pentapetalae</taxon>
        <taxon>rosids</taxon>
        <taxon>malvids</taxon>
        <taxon>Malvales</taxon>
        <taxon>Malvaceae</taxon>
        <taxon>Malvoideae</taxon>
        <taxon>Gossypium</taxon>
    </lineage>
</organism>
<feature type="region of interest" description="Disordered" evidence="2">
    <location>
        <begin position="42"/>
        <end position="124"/>
    </location>
</feature>
<evidence type="ECO:0000313" key="5">
    <source>
        <dbReference type="Proteomes" id="UP000327439"/>
    </source>
</evidence>
<evidence type="ECO:0000259" key="3">
    <source>
        <dbReference type="Pfam" id="PF18210"/>
    </source>
</evidence>
<dbReference type="Proteomes" id="UP000327439">
    <property type="component" value="Chromosome D11"/>
</dbReference>
<feature type="region of interest" description="Disordered" evidence="2">
    <location>
        <begin position="171"/>
        <end position="197"/>
    </location>
</feature>
<gene>
    <name evidence="4" type="ORF">ES319_D11G161200v1</name>
</gene>
<dbReference type="EMBL" id="CM018225">
    <property type="protein sequence ID" value="KAB2003885.1"/>
    <property type="molecule type" value="Genomic_DNA"/>
</dbReference>
<feature type="region of interest" description="Disordered" evidence="2">
    <location>
        <begin position="1"/>
        <end position="29"/>
    </location>
</feature>
<dbReference type="InterPro" id="IPR040850">
    <property type="entry name" value="Knl1_RWD_C"/>
</dbReference>
<accession>A0A5J5PBD7</accession>
<name>A0A5J5PBD7_GOSBA</name>
<keyword evidence="1" id="KW-0175">Coiled coil</keyword>
<dbReference type="PANTHER" id="PTHR35707">
    <property type="entry name" value="OS06G0608100 PROTEIN"/>
    <property type="match status" value="1"/>
</dbReference>
<dbReference type="Pfam" id="PF18210">
    <property type="entry name" value="Knl1_RWD_C"/>
    <property type="match status" value="1"/>
</dbReference>
<proteinExistence type="predicted"/>
<feature type="compositionally biased region" description="Low complexity" evidence="2">
    <location>
        <begin position="108"/>
        <end position="121"/>
    </location>
</feature>